<dbReference type="GO" id="GO:0005732">
    <property type="term" value="C:sno(s)RNA-containing ribonucleoprotein complex"/>
    <property type="evidence" value="ECO:0007669"/>
    <property type="project" value="InterPro"/>
</dbReference>
<dbReference type="GO" id="GO:0034457">
    <property type="term" value="C:Mpp10 complex"/>
    <property type="evidence" value="ECO:0007669"/>
    <property type="project" value="InterPro"/>
</dbReference>
<sequence length="72" mass="8211">MVDSEEEKGEDKVSHDDERLNFNISKELEKHCKEIESIYQLLSHKLDAVSSAHSIPKPAEKEVDIKVNTSTM</sequence>
<organism evidence="1 2">
    <name type="scientific">Ascoidea rubescens DSM 1968</name>
    <dbReference type="NCBI Taxonomy" id="1344418"/>
    <lineage>
        <taxon>Eukaryota</taxon>
        <taxon>Fungi</taxon>
        <taxon>Dikarya</taxon>
        <taxon>Ascomycota</taxon>
        <taxon>Saccharomycotina</taxon>
        <taxon>Saccharomycetes</taxon>
        <taxon>Ascoideaceae</taxon>
        <taxon>Ascoidea</taxon>
    </lineage>
</organism>
<accession>A0A1D2VKK8</accession>
<dbReference type="InParanoid" id="A0A1D2VKK8"/>
<dbReference type="GO" id="GO:0006364">
    <property type="term" value="P:rRNA processing"/>
    <property type="evidence" value="ECO:0007669"/>
    <property type="project" value="InterPro"/>
</dbReference>
<dbReference type="OrthoDB" id="445326at2759"/>
<proteinExistence type="predicted"/>
<dbReference type="Proteomes" id="UP000095038">
    <property type="component" value="Unassembled WGS sequence"/>
</dbReference>
<evidence type="ECO:0000313" key="2">
    <source>
        <dbReference type="Proteomes" id="UP000095038"/>
    </source>
</evidence>
<dbReference type="Pfam" id="PF04006">
    <property type="entry name" value="Mpp10"/>
    <property type="match status" value="1"/>
</dbReference>
<dbReference type="GeneID" id="30966381"/>
<gene>
    <name evidence="1" type="ORF">ASCRUDRAFT_74584</name>
</gene>
<evidence type="ECO:0000313" key="1">
    <source>
        <dbReference type="EMBL" id="ODV62140.1"/>
    </source>
</evidence>
<name>A0A1D2VKK8_9ASCO</name>
<dbReference type="RefSeq" id="XP_020048447.1">
    <property type="nucleotide sequence ID" value="XM_020192745.1"/>
</dbReference>
<dbReference type="AlphaFoldDB" id="A0A1D2VKK8"/>
<keyword evidence="2" id="KW-1185">Reference proteome</keyword>
<dbReference type="EMBL" id="KV454477">
    <property type="protein sequence ID" value="ODV62140.1"/>
    <property type="molecule type" value="Genomic_DNA"/>
</dbReference>
<protein>
    <submittedName>
        <fullName evidence="1">Uncharacterized protein</fullName>
    </submittedName>
</protein>
<dbReference type="InterPro" id="IPR012173">
    <property type="entry name" value="Mpp10"/>
</dbReference>
<reference evidence="2" key="1">
    <citation type="submission" date="2016-05" db="EMBL/GenBank/DDBJ databases">
        <title>Comparative genomics of biotechnologically important yeasts.</title>
        <authorList>
            <consortium name="DOE Joint Genome Institute"/>
            <person name="Riley R."/>
            <person name="Haridas S."/>
            <person name="Wolfe K.H."/>
            <person name="Lopes M.R."/>
            <person name="Hittinger C.T."/>
            <person name="Goker M."/>
            <person name="Salamov A."/>
            <person name="Wisecaver J."/>
            <person name="Long T.M."/>
            <person name="Aerts A.L."/>
            <person name="Barry K."/>
            <person name="Choi C."/>
            <person name="Clum A."/>
            <person name="Coughlan A.Y."/>
            <person name="Deshpande S."/>
            <person name="Douglass A.P."/>
            <person name="Hanson S.J."/>
            <person name="Klenk H.-P."/>
            <person name="Labutti K."/>
            <person name="Lapidus A."/>
            <person name="Lindquist E."/>
            <person name="Lipzen A."/>
            <person name="Meier-Kolthoff J.P."/>
            <person name="Ohm R.A."/>
            <person name="Otillar R.P."/>
            <person name="Pangilinan J."/>
            <person name="Peng Y."/>
            <person name="Rokas A."/>
            <person name="Rosa C.A."/>
            <person name="Scheuner C."/>
            <person name="Sibirny A.A."/>
            <person name="Slot J.C."/>
            <person name="Stielow J.B."/>
            <person name="Sun H."/>
            <person name="Kurtzman C.P."/>
            <person name="Blackwell M."/>
            <person name="Grigoriev I.V."/>
            <person name="Jeffries T.W."/>
        </authorList>
    </citation>
    <scope>NUCLEOTIDE SEQUENCE [LARGE SCALE GENOMIC DNA]</scope>
    <source>
        <strain evidence="2">DSM 1968</strain>
    </source>
</reference>